<evidence type="ECO:0008006" key="6">
    <source>
        <dbReference type="Google" id="ProtNLM"/>
    </source>
</evidence>
<evidence type="ECO:0000313" key="5">
    <source>
        <dbReference type="Proteomes" id="UP000479710"/>
    </source>
</evidence>
<proteinExistence type="predicted"/>
<dbReference type="EMBL" id="SPHZ02000003">
    <property type="protein sequence ID" value="KAF0924426.1"/>
    <property type="molecule type" value="Genomic_DNA"/>
</dbReference>
<protein>
    <recommendedName>
        <fullName evidence="6">DUF4220 domain-containing protein</fullName>
    </recommendedName>
</protein>
<reference evidence="4 5" key="1">
    <citation type="submission" date="2019-11" db="EMBL/GenBank/DDBJ databases">
        <title>Whole genome sequence of Oryza granulata.</title>
        <authorList>
            <person name="Li W."/>
        </authorList>
    </citation>
    <scope>NUCLEOTIDE SEQUENCE [LARGE SCALE GENOMIC DNA]</scope>
    <source>
        <strain evidence="5">cv. Menghai</strain>
        <tissue evidence="4">Leaf</tissue>
    </source>
</reference>
<name>A0A6G1EIK6_9ORYZ</name>
<feature type="chain" id="PRO_5036174246" description="DUF4220 domain-containing protein" evidence="2">
    <location>
        <begin position="21"/>
        <end position="271"/>
    </location>
</feature>
<feature type="transmembrane region" description="Helical" evidence="1">
    <location>
        <begin position="68"/>
        <end position="86"/>
    </location>
</feature>
<keyword evidence="1" id="KW-0472">Membrane</keyword>
<keyword evidence="1" id="KW-1133">Transmembrane helix</keyword>
<feature type="signal peptide" evidence="2">
    <location>
        <begin position="1"/>
        <end position="20"/>
    </location>
</feature>
<keyword evidence="5" id="KW-1185">Reference proteome</keyword>
<keyword evidence="2" id="KW-0732">Signal</keyword>
<dbReference type="PANTHER" id="PTHR31325">
    <property type="entry name" value="OS01G0798800 PROTEIN-RELATED"/>
    <property type="match status" value="1"/>
</dbReference>
<comment type="caution">
    <text evidence="4">The sequence shown here is derived from an EMBL/GenBank/DDBJ whole genome shotgun (WGS) entry which is preliminary data.</text>
</comment>
<evidence type="ECO:0000313" key="4">
    <source>
        <dbReference type="EMBL" id="KAF0924426.1"/>
    </source>
</evidence>
<dbReference type="OrthoDB" id="686547at2759"/>
<dbReference type="Pfam" id="PF04578">
    <property type="entry name" value="DUF594"/>
    <property type="match status" value="1"/>
</dbReference>
<accession>A0A6G1EIK6</accession>
<evidence type="ECO:0000256" key="1">
    <source>
        <dbReference type="SAM" id="Phobius"/>
    </source>
</evidence>
<dbReference type="Proteomes" id="UP000479710">
    <property type="component" value="Unassembled WGS sequence"/>
</dbReference>
<evidence type="ECO:0000256" key="2">
    <source>
        <dbReference type="SAM" id="SignalP"/>
    </source>
</evidence>
<sequence>MMPWRTWAMNTLFLVAAVVASIAYLRASLDARVMIEVAAGLGFRLLLCVVGPMRRCSGHWLVQYGAMAAYYLPSLLVPRIIAAAWYSGAGGRGRDGEVATLLSGYCAYLVAFHPELLPGQRKTTTRVLQDVLLQAETKMSSDKGLQLILQKARALLGMPRTMPEKQEMLKKFIHRIDEEAVLTTFEKGIKLGRDLVERDTPDARSSNHKESWTVMAEFWVETILYVAPSRNAAAHVDRLAQGGEFVTHLWAFLSDVGVVEREGHRPYQRDA</sequence>
<dbReference type="EMBL" id="SPHZ02000010">
    <property type="protein sequence ID" value="KAF0894994.1"/>
    <property type="molecule type" value="Genomic_DNA"/>
</dbReference>
<organism evidence="4 5">
    <name type="scientific">Oryza meyeriana var. granulata</name>
    <dbReference type="NCBI Taxonomy" id="110450"/>
    <lineage>
        <taxon>Eukaryota</taxon>
        <taxon>Viridiplantae</taxon>
        <taxon>Streptophyta</taxon>
        <taxon>Embryophyta</taxon>
        <taxon>Tracheophyta</taxon>
        <taxon>Spermatophyta</taxon>
        <taxon>Magnoliopsida</taxon>
        <taxon>Liliopsida</taxon>
        <taxon>Poales</taxon>
        <taxon>Poaceae</taxon>
        <taxon>BOP clade</taxon>
        <taxon>Oryzoideae</taxon>
        <taxon>Oryzeae</taxon>
        <taxon>Oryzinae</taxon>
        <taxon>Oryza</taxon>
        <taxon>Oryza meyeriana</taxon>
    </lineage>
</organism>
<feature type="transmembrane region" description="Helical" evidence="1">
    <location>
        <begin position="37"/>
        <end position="56"/>
    </location>
</feature>
<dbReference type="AlphaFoldDB" id="A0A6G1EIK6"/>
<dbReference type="InterPro" id="IPR007658">
    <property type="entry name" value="DUF594"/>
</dbReference>
<evidence type="ECO:0000313" key="3">
    <source>
        <dbReference type="EMBL" id="KAF0894994.1"/>
    </source>
</evidence>
<gene>
    <name evidence="3" type="ORF">E2562_004982</name>
    <name evidence="4" type="ORF">E2562_010093</name>
</gene>
<keyword evidence="1" id="KW-0812">Transmembrane</keyword>